<feature type="domain" description="OCIA" evidence="2">
    <location>
        <begin position="30"/>
        <end position="104"/>
    </location>
</feature>
<evidence type="ECO:0000259" key="2">
    <source>
        <dbReference type="Pfam" id="PF07051"/>
    </source>
</evidence>
<keyword evidence="4" id="KW-1185">Reference proteome</keyword>
<proteinExistence type="predicted"/>
<evidence type="ECO:0000313" key="3">
    <source>
        <dbReference type="EMBL" id="CAK8684169.1"/>
    </source>
</evidence>
<dbReference type="InterPro" id="IPR009764">
    <property type="entry name" value="OCIA_dom"/>
</dbReference>
<keyword evidence="1" id="KW-1133">Transmembrane helix</keyword>
<dbReference type="Pfam" id="PF07051">
    <property type="entry name" value="OCIA"/>
    <property type="match status" value="1"/>
</dbReference>
<feature type="transmembrane region" description="Helical" evidence="1">
    <location>
        <begin position="73"/>
        <end position="90"/>
    </location>
</feature>
<dbReference type="EMBL" id="CAWYQH010000097">
    <property type="protein sequence ID" value="CAK8684169.1"/>
    <property type="molecule type" value="Genomic_DNA"/>
</dbReference>
<reference evidence="3 4" key="1">
    <citation type="submission" date="2024-02" db="EMBL/GenBank/DDBJ databases">
        <authorList>
            <person name="Daric V."/>
            <person name="Darras S."/>
        </authorList>
    </citation>
    <scope>NUCLEOTIDE SEQUENCE [LARGE SCALE GENOMIC DNA]</scope>
</reference>
<protein>
    <recommendedName>
        <fullName evidence="2">OCIA domain-containing protein</fullName>
    </recommendedName>
</protein>
<gene>
    <name evidence="3" type="ORF">CVLEPA_LOCUS15165</name>
</gene>
<accession>A0ABP0G037</accession>
<comment type="caution">
    <text evidence="3">The sequence shown here is derived from an EMBL/GenBank/DDBJ whole genome shotgun (WGS) entry which is preliminary data.</text>
</comment>
<dbReference type="Proteomes" id="UP001642483">
    <property type="component" value="Unassembled WGS sequence"/>
</dbReference>
<feature type="transmembrane region" description="Helical" evidence="1">
    <location>
        <begin position="44"/>
        <end position="67"/>
    </location>
</feature>
<keyword evidence="1" id="KW-0472">Membrane</keyword>
<evidence type="ECO:0000256" key="1">
    <source>
        <dbReference type="SAM" id="Phobius"/>
    </source>
</evidence>
<organism evidence="3 4">
    <name type="scientific">Clavelina lepadiformis</name>
    <name type="common">Light-bulb sea squirt</name>
    <name type="synonym">Ascidia lepadiformis</name>
    <dbReference type="NCBI Taxonomy" id="159417"/>
    <lineage>
        <taxon>Eukaryota</taxon>
        <taxon>Metazoa</taxon>
        <taxon>Chordata</taxon>
        <taxon>Tunicata</taxon>
        <taxon>Ascidiacea</taxon>
        <taxon>Aplousobranchia</taxon>
        <taxon>Clavelinidae</taxon>
        <taxon>Clavelina</taxon>
    </lineage>
</organism>
<name>A0ABP0G037_CLALP</name>
<evidence type="ECO:0000313" key="4">
    <source>
        <dbReference type="Proteomes" id="UP001642483"/>
    </source>
</evidence>
<keyword evidence="1" id="KW-0812">Transmembrane</keyword>
<sequence>MFTSKLKRTYGFLLTPVDCASRFSLDDLPSDEMKMYRQLSNESFFYRGHPAALVTGVMTYFGIGRVIPKMPHLYKAITTFAVSLIGSWVARQSYLPTIQEKVMTELPPYTFLHQAVASGELFKPALFSSSSMQKRIGLKFSTKES</sequence>